<dbReference type="GO" id="GO:0016831">
    <property type="term" value="F:carboxy-lyase activity"/>
    <property type="evidence" value="ECO:0007669"/>
    <property type="project" value="UniProtKB-KW"/>
</dbReference>
<dbReference type="AlphaFoldDB" id="A0A0D3KIH6"/>
<dbReference type="OMA" id="FHPDMPK"/>
<evidence type="ECO:0000256" key="3">
    <source>
        <dbReference type="ARBA" id="ARBA00022793"/>
    </source>
</evidence>
<evidence type="ECO:0000313" key="8">
    <source>
        <dbReference type="EnsemblProtists" id="EOD35561"/>
    </source>
</evidence>
<reference evidence="8" key="2">
    <citation type="submission" date="2024-10" db="UniProtKB">
        <authorList>
            <consortium name="EnsemblProtists"/>
        </authorList>
    </citation>
    <scope>IDENTIFICATION</scope>
</reference>
<evidence type="ECO:0000256" key="2">
    <source>
        <dbReference type="ARBA" id="ARBA00010671"/>
    </source>
</evidence>
<feature type="domain" description="Orn/Lys/Arg decarboxylases family 1 pyridoxal-P attachment site" evidence="6">
    <location>
        <begin position="7"/>
        <end position="306"/>
    </location>
</feature>
<evidence type="ECO:0000256" key="5">
    <source>
        <dbReference type="ARBA" id="ARBA00023239"/>
    </source>
</evidence>
<dbReference type="InterPro" id="IPR008286">
    <property type="entry name" value="Prn/Lys/Arg_de-COase_C"/>
</dbReference>
<evidence type="ECO:0000313" key="9">
    <source>
        <dbReference type="Proteomes" id="UP000013827"/>
    </source>
</evidence>
<dbReference type="EnsemblProtists" id="EOD35561">
    <property type="protein sequence ID" value="EOD35561"/>
    <property type="gene ID" value="EMIHUDRAFT_201725"/>
</dbReference>
<dbReference type="eggNOG" id="ENOG502QWPE">
    <property type="taxonomic scope" value="Eukaryota"/>
</dbReference>
<keyword evidence="9" id="KW-1185">Reference proteome</keyword>
<dbReference type="PANTHER" id="PTHR43277:SF4">
    <property type="entry name" value="ARGININE DECARBOXYLASE"/>
    <property type="match status" value="1"/>
</dbReference>
<comment type="cofactor">
    <cofactor evidence="1">
        <name>pyridoxal 5'-phosphate</name>
        <dbReference type="ChEBI" id="CHEBI:597326"/>
    </cofactor>
</comment>
<dbReference type="PaxDb" id="2903-EOD35561"/>
<keyword evidence="3" id="KW-0210">Decarboxylase</keyword>
<dbReference type="InterPro" id="IPR052357">
    <property type="entry name" value="Orn_Lys_Arg_decarboxylase-I"/>
</dbReference>
<name>A0A0D3KIH6_EMIH1</name>
<dbReference type="GeneID" id="17280831"/>
<dbReference type="InterPro" id="IPR015424">
    <property type="entry name" value="PyrdxlP-dep_Trfase"/>
</dbReference>
<dbReference type="RefSeq" id="XP_005787990.1">
    <property type="nucleotide sequence ID" value="XM_005787933.1"/>
</dbReference>
<organism evidence="8 9">
    <name type="scientific">Emiliania huxleyi (strain CCMP1516)</name>
    <dbReference type="NCBI Taxonomy" id="280463"/>
    <lineage>
        <taxon>Eukaryota</taxon>
        <taxon>Haptista</taxon>
        <taxon>Haptophyta</taxon>
        <taxon>Prymnesiophyceae</taxon>
        <taxon>Isochrysidales</taxon>
        <taxon>Noelaerhabdaceae</taxon>
        <taxon>Emiliania</taxon>
    </lineage>
</organism>
<comment type="similarity">
    <text evidence="2">Belongs to the Orn/Lys/Arg decarboxylase class-I family.</text>
</comment>
<evidence type="ECO:0008006" key="10">
    <source>
        <dbReference type="Google" id="ProtNLM"/>
    </source>
</evidence>
<evidence type="ECO:0000256" key="4">
    <source>
        <dbReference type="ARBA" id="ARBA00022898"/>
    </source>
</evidence>
<dbReference type="InterPro" id="IPR015421">
    <property type="entry name" value="PyrdxlP-dep_Trfase_major"/>
</dbReference>
<evidence type="ECO:0000259" key="6">
    <source>
        <dbReference type="Pfam" id="PF01276"/>
    </source>
</evidence>
<feature type="domain" description="Orn/Lys/Arg decarboxylase C-terminal" evidence="7">
    <location>
        <begin position="344"/>
        <end position="382"/>
    </location>
</feature>
<evidence type="ECO:0000259" key="7">
    <source>
        <dbReference type="Pfam" id="PF03711"/>
    </source>
</evidence>
<dbReference type="KEGG" id="ehx:EMIHUDRAFT_201725"/>
<dbReference type="Pfam" id="PF03711">
    <property type="entry name" value="OKR_DC_1_C"/>
    <property type="match status" value="1"/>
</dbReference>
<sequence length="402" mass="41990">MLSQSDTPLIDAIQRASQSVRAPFFFPGHKMGEGAPAPLREAVLGGAAGRTAPLRSDLPELPELDNLFSAEGPIHEAQQLASEAFGARSTHFLINGSTGGVIPRNAHKSALHALVTSGAAPVWLDSRWDAAQQLVLDADVGASLPSLLERHGGEIAAVLLVSPTYHGVLSDVEAASRLCRAAGVPLIAGERTPCVVAHGSHLGMAPGLPRPALSRGADLVIQSSHKTLGAMTQAAMLHISADCPLPHGAAPRALEALELVQSSSPSYLLLASLDAARWQYADADARRDTAAAIALAQQARRRLSQLPGALIERHGVYCELPELRHLTFAFSLGTTQGDVDLLAVGRLSAELVCSYPPGIPVFFPGEPITAEALQHIRALRAAGADVCGCSDASLARLCVVAE</sequence>
<reference evidence="9" key="1">
    <citation type="journal article" date="2013" name="Nature">
        <title>Pan genome of the phytoplankton Emiliania underpins its global distribution.</title>
        <authorList>
            <person name="Read B.A."/>
            <person name="Kegel J."/>
            <person name="Klute M.J."/>
            <person name="Kuo A."/>
            <person name="Lefebvre S.C."/>
            <person name="Maumus F."/>
            <person name="Mayer C."/>
            <person name="Miller J."/>
            <person name="Monier A."/>
            <person name="Salamov A."/>
            <person name="Young J."/>
            <person name="Aguilar M."/>
            <person name="Claverie J.M."/>
            <person name="Frickenhaus S."/>
            <person name="Gonzalez K."/>
            <person name="Herman E.K."/>
            <person name="Lin Y.C."/>
            <person name="Napier J."/>
            <person name="Ogata H."/>
            <person name="Sarno A.F."/>
            <person name="Shmutz J."/>
            <person name="Schroeder D."/>
            <person name="de Vargas C."/>
            <person name="Verret F."/>
            <person name="von Dassow P."/>
            <person name="Valentin K."/>
            <person name="Van de Peer Y."/>
            <person name="Wheeler G."/>
            <person name="Dacks J.B."/>
            <person name="Delwiche C.F."/>
            <person name="Dyhrman S.T."/>
            <person name="Glockner G."/>
            <person name="John U."/>
            <person name="Richards T."/>
            <person name="Worden A.Z."/>
            <person name="Zhang X."/>
            <person name="Grigoriev I.V."/>
            <person name="Allen A.E."/>
            <person name="Bidle K."/>
            <person name="Borodovsky M."/>
            <person name="Bowler C."/>
            <person name="Brownlee C."/>
            <person name="Cock J.M."/>
            <person name="Elias M."/>
            <person name="Gladyshev V.N."/>
            <person name="Groth M."/>
            <person name="Guda C."/>
            <person name="Hadaegh A."/>
            <person name="Iglesias-Rodriguez M.D."/>
            <person name="Jenkins J."/>
            <person name="Jones B.M."/>
            <person name="Lawson T."/>
            <person name="Leese F."/>
            <person name="Lindquist E."/>
            <person name="Lobanov A."/>
            <person name="Lomsadze A."/>
            <person name="Malik S.B."/>
            <person name="Marsh M.E."/>
            <person name="Mackinder L."/>
            <person name="Mock T."/>
            <person name="Mueller-Roeber B."/>
            <person name="Pagarete A."/>
            <person name="Parker M."/>
            <person name="Probert I."/>
            <person name="Quesneville H."/>
            <person name="Raines C."/>
            <person name="Rensing S.A."/>
            <person name="Riano-Pachon D.M."/>
            <person name="Richier S."/>
            <person name="Rokitta S."/>
            <person name="Shiraiwa Y."/>
            <person name="Soanes D.M."/>
            <person name="van der Giezen M."/>
            <person name="Wahlund T.M."/>
            <person name="Williams B."/>
            <person name="Wilson W."/>
            <person name="Wolfe G."/>
            <person name="Wurch L.L."/>
        </authorList>
    </citation>
    <scope>NUCLEOTIDE SEQUENCE</scope>
</reference>
<dbReference type="Pfam" id="PF01276">
    <property type="entry name" value="OKR_DC_1"/>
    <property type="match status" value="1"/>
</dbReference>
<keyword evidence="5" id="KW-0456">Lyase</keyword>
<dbReference type="InterPro" id="IPR000310">
    <property type="entry name" value="Orn/Lys/Arg_deCO2ase_major_dom"/>
</dbReference>
<dbReference type="SUPFAM" id="SSF53383">
    <property type="entry name" value="PLP-dependent transferases"/>
    <property type="match status" value="1"/>
</dbReference>
<dbReference type="STRING" id="2903.R1FJ35"/>
<dbReference type="Gene3D" id="3.40.640.10">
    <property type="entry name" value="Type I PLP-dependent aspartate aminotransferase-like (Major domain)"/>
    <property type="match status" value="1"/>
</dbReference>
<dbReference type="Gene3D" id="3.90.105.10">
    <property type="entry name" value="Molybdopterin biosynthesis moea protein, domain 2"/>
    <property type="match status" value="1"/>
</dbReference>
<proteinExistence type="inferred from homology"/>
<evidence type="ECO:0000256" key="1">
    <source>
        <dbReference type="ARBA" id="ARBA00001933"/>
    </source>
</evidence>
<protein>
    <recommendedName>
        <fullName evidence="10">Orn/Lys/Arg decarboxylases family 1 pyridoxal-P attachment site domain-containing protein</fullName>
    </recommendedName>
</protein>
<dbReference type="HOGENOM" id="CLU_025925_2_0_1"/>
<accession>A0A0D3KIH6</accession>
<dbReference type="Proteomes" id="UP000013827">
    <property type="component" value="Unassembled WGS sequence"/>
</dbReference>
<dbReference type="PANTHER" id="PTHR43277">
    <property type="entry name" value="ARGININE DECARBOXYLASE"/>
    <property type="match status" value="1"/>
</dbReference>
<keyword evidence="4" id="KW-0663">Pyridoxal phosphate</keyword>